<reference evidence="5" key="1">
    <citation type="submission" date="2019-08" db="EMBL/GenBank/DDBJ databases">
        <authorList>
            <person name="Kucharzyk K."/>
            <person name="Murdoch R.W."/>
            <person name="Higgins S."/>
            <person name="Loffler F."/>
        </authorList>
    </citation>
    <scope>NUCLEOTIDE SEQUENCE</scope>
</reference>
<comment type="caution">
    <text evidence="5">The sequence shown here is derived from an EMBL/GenBank/DDBJ whole genome shotgun (WGS) entry which is preliminary data.</text>
</comment>
<dbReference type="Gene3D" id="3.40.50.300">
    <property type="entry name" value="P-loop containing nucleotide triphosphate hydrolases"/>
    <property type="match status" value="2"/>
</dbReference>
<proteinExistence type="predicted"/>
<dbReference type="Pfam" id="PF00005">
    <property type="entry name" value="ABC_tran"/>
    <property type="match status" value="2"/>
</dbReference>
<feature type="domain" description="ABC transporter" evidence="4">
    <location>
        <begin position="2"/>
        <end position="225"/>
    </location>
</feature>
<evidence type="ECO:0000259" key="4">
    <source>
        <dbReference type="PROSITE" id="PS50893"/>
    </source>
</evidence>
<dbReference type="InterPro" id="IPR050611">
    <property type="entry name" value="ABCF"/>
</dbReference>
<evidence type="ECO:0000256" key="3">
    <source>
        <dbReference type="ARBA" id="ARBA00022840"/>
    </source>
</evidence>
<dbReference type="AlphaFoldDB" id="A0A645ANI2"/>
<dbReference type="GO" id="GO:0005524">
    <property type="term" value="F:ATP binding"/>
    <property type="evidence" value="ECO:0007669"/>
    <property type="project" value="UniProtKB-KW"/>
</dbReference>
<evidence type="ECO:0000256" key="2">
    <source>
        <dbReference type="ARBA" id="ARBA00022741"/>
    </source>
</evidence>
<dbReference type="PROSITE" id="PS00211">
    <property type="entry name" value="ABC_TRANSPORTER_1"/>
    <property type="match status" value="1"/>
</dbReference>
<dbReference type="PROSITE" id="PS50893">
    <property type="entry name" value="ABC_TRANSPORTER_2"/>
    <property type="match status" value="2"/>
</dbReference>
<keyword evidence="2" id="KW-0547">Nucleotide-binding</keyword>
<accession>A0A645ANI2</accession>
<gene>
    <name evidence="5" type="primary">uup_6</name>
    <name evidence="5" type="ORF">SDC9_101106</name>
</gene>
<name>A0A645ANI2_9ZZZZ</name>
<evidence type="ECO:0000256" key="1">
    <source>
        <dbReference type="ARBA" id="ARBA00022737"/>
    </source>
</evidence>
<dbReference type="InterPro" id="IPR003593">
    <property type="entry name" value="AAA+_ATPase"/>
</dbReference>
<keyword evidence="3 5" id="KW-0067">ATP-binding</keyword>
<protein>
    <submittedName>
        <fullName evidence="5">ABC transporter ATP-binding protein uup</fullName>
    </submittedName>
</protein>
<dbReference type="GO" id="GO:0016887">
    <property type="term" value="F:ATP hydrolysis activity"/>
    <property type="evidence" value="ECO:0007669"/>
    <property type="project" value="InterPro"/>
</dbReference>
<keyword evidence="1" id="KW-0677">Repeat</keyword>
<dbReference type="EMBL" id="VSSQ01014750">
    <property type="protein sequence ID" value="MPM54328.1"/>
    <property type="molecule type" value="Genomic_DNA"/>
</dbReference>
<dbReference type="InterPro" id="IPR027417">
    <property type="entry name" value="P-loop_NTPase"/>
</dbReference>
<feature type="domain" description="ABC transporter" evidence="4">
    <location>
        <begin position="306"/>
        <end position="509"/>
    </location>
</feature>
<dbReference type="InterPro" id="IPR003439">
    <property type="entry name" value="ABC_transporter-like_ATP-bd"/>
</dbReference>
<dbReference type="PANTHER" id="PTHR19211">
    <property type="entry name" value="ATP-BINDING TRANSPORT PROTEIN-RELATED"/>
    <property type="match status" value="1"/>
</dbReference>
<evidence type="ECO:0000313" key="5">
    <source>
        <dbReference type="EMBL" id="MPM54328.1"/>
    </source>
</evidence>
<sequence length="510" mass="57524">MLQINNLSIVHTKDLTDIIRDFSFTLAQGDKAVIIGEEGNGKSTLLKAIADESLVTAYSALSGEIVRRNEIIGYLPQELAAQDKRKTLYEFFSELPEFFERTSKELAALARSIGVDTDFFYADQTLETLSGGEKVKAQFLKLLLKNATVLLLDEPSNDIDIETLEWLEGFIKESKAPVLFVSHDETLIERSANVVIHLERIRRKTLPRYTVARMPYRDYIQQRQAKFAHQEQMARSERRDYEVKLEKYRQIEAKVEHQQRAISRQDPHGGQLLKKKMRAVKAMGQRFEREKEDMTKMPEEEDAILLRFSGTANVPRGKTVLDFSLDTLTVAGRTLAENVRLYVSGGEKVCIIGPNGAGKTTLLRLIASELRARADIRAAYMPQNYDELMDGGATPVEFLSSLGDKDEVTRIRTWLGSMKFTAEEMAHPASELSGGQKAKLFFVKMNLGGANVLLLDEPTRNFSPLSNPVIRGVLKDFAGTLISISHDRKYIAEVCDKVYLLTPEGLVRKQ</sequence>
<dbReference type="InterPro" id="IPR017871">
    <property type="entry name" value="ABC_transporter-like_CS"/>
</dbReference>
<dbReference type="PANTHER" id="PTHR19211:SF14">
    <property type="entry name" value="ATP-BINDING CASSETTE SUB-FAMILY F MEMBER 1"/>
    <property type="match status" value="1"/>
</dbReference>
<organism evidence="5">
    <name type="scientific">bioreactor metagenome</name>
    <dbReference type="NCBI Taxonomy" id="1076179"/>
    <lineage>
        <taxon>unclassified sequences</taxon>
        <taxon>metagenomes</taxon>
        <taxon>ecological metagenomes</taxon>
    </lineage>
</organism>
<dbReference type="SUPFAM" id="SSF52540">
    <property type="entry name" value="P-loop containing nucleoside triphosphate hydrolases"/>
    <property type="match status" value="2"/>
</dbReference>
<dbReference type="SMART" id="SM00382">
    <property type="entry name" value="AAA"/>
    <property type="match status" value="2"/>
</dbReference>
<dbReference type="CDD" id="cd03221">
    <property type="entry name" value="ABCF_EF-3"/>
    <property type="match status" value="2"/>
</dbReference>